<evidence type="ECO:0000256" key="5">
    <source>
        <dbReference type="ARBA" id="ARBA00023118"/>
    </source>
</evidence>
<evidence type="ECO:0000256" key="2">
    <source>
        <dbReference type="ARBA" id="ARBA00022801"/>
    </source>
</evidence>
<evidence type="ECO:0000256" key="1">
    <source>
        <dbReference type="ARBA" id="ARBA00022741"/>
    </source>
</evidence>
<dbReference type="GO" id="GO:0005524">
    <property type="term" value="F:ATP binding"/>
    <property type="evidence" value="ECO:0007669"/>
    <property type="project" value="UniProtKB-KW"/>
</dbReference>
<reference evidence="8 9" key="1">
    <citation type="submission" date="2020-02" db="EMBL/GenBank/DDBJ databases">
        <authorList>
            <person name="Dziuba M."/>
            <person name="Kuznetsov B."/>
            <person name="Mardanov A."/>
            <person name="Ravin N."/>
            <person name="Grouzdev D."/>
        </authorList>
    </citation>
    <scope>NUCLEOTIDE SEQUENCE [LARGE SCALE GENOMIC DNA]</scope>
    <source>
        <strain evidence="8 9">SpK</strain>
    </source>
</reference>
<keyword evidence="5" id="KW-0051">Antiviral defense</keyword>
<dbReference type="GO" id="GO:0003676">
    <property type="term" value="F:nucleic acid binding"/>
    <property type="evidence" value="ECO:0007669"/>
    <property type="project" value="InterPro"/>
</dbReference>
<comment type="caution">
    <text evidence="8">The sequence shown here is derived from an EMBL/GenBank/DDBJ whole genome shotgun (WGS) entry which is preliminary data.</text>
</comment>
<keyword evidence="4" id="KW-0067">ATP-binding</keyword>
<dbReference type="InterPro" id="IPR006474">
    <property type="entry name" value="Helicase_Cas3_CRISPR-ass_core"/>
</dbReference>
<feature type="domain" description="Helicase ATP-binding" evidence="6">
    <location>
        <begin position="185"/>
        <end position="372"/>
    </location>
</feature>
<evidence type="ECO:0000259" key="7">
    <source>
        <dbReference type="PROSITE" id="PS51643"/>
    </source>
</evidence>
<dbReference type="GO" id="GO:0016787">
    <property type="term" value="F:hydrolase activity"/>
    <property type="evidence" value="ECO:0007669"/>
    <property type="project" value="UniProtKB-KW"/>
</dbReference>
<dbReference type="CDD" id="cd09641">
    <property type="entry name" value="Cas3''_I"/>
    <property type="match status" value="1"/>
</dbReference>
<dbReference type="InterPro" id="IPR006483">
    <property type="entry name" value="CRISPR-assoc_Cas3_HD"/>
</dbReference>
<dbReference type="Pfam" id="PF22590">
    <property type="entry name" value="Cas3-like_C_2"/>
    <property type="match status" value="1"/>
</dbReference>
<feature type="domain" description="HD Cas3-type" evidence="7">
    <location>
        <begin position="1"/>
        <end position="129"/>
    </location>
</feature>
<name>A0A7C9QT97_9PROT</name>
<evidence type="ECO:0000313" key="8">
    <source>
        <dbReference type="EMBL" id="NFV79541.1"/>
    </source>
</evidence>
<evidence type="ECO:0000313" key="9">
    <source>
        <dbReference type="Proteomes" id="UP000480684"/>
    </source>
</evidence>
<keyword evidence="2" id="KW-0378">Hydrolase</keyword>
<evidence type="ECO:0000256" key="4">
    <source>
        <dbReference type="ARBA" id="ARBA00022840"/>
    </source>
</evidence>
<dbReference type="AlphaFoldDB" id="A0A7C9QT97"/>
<dbReference type="EMBL" id="JAAIYP010000032">
    <property type="protein sequence ID" value="NFV79541.1"/>
    <property type="molecule type" value="Genomic_DNA"/>
</dbReference>
<dbReference type="NCBIfam" id="TIGR01596">
    <property type="entry name" value="cas3_HD"/>
    <property type="match status" value="1"/>
</dbReference>
<dbReference type="SUPFAM" id="SSF52540">
    <property type="entry name" value="P-loop containing nucleoside triphosphate hydrolases"/>
    <property type="match status" value="1"/>
</dbReference>
<sequence>MAGTFAAAFRAGAWGQAAGLLHDLGKACDAFQRRLQGDPASVDHVSAGIQAAVRMSPLGKLLAYAVAGHHGGMPDAGELAERITRPAPFDEAAQPPLPPLGSPPVRMNDQGAALFIRMVFSCLTDADFLATEAFYRPEVPHLRGTPFDADVLLSRLSAYLGTKMADAPPTEVNQLRRRILDECRRKAETPPGLFTLSVPTGGGKTLASMAFALAHAKRWGKRRVIVVIPYTSIIEQNAAIYRDALGAENVLEHHSAFRHPADRDGPEPEAREKLRLAEENWDAPVVVTTSVQFFESLFSNRPSRCRKLHNLADAVIVLDEAQLLPTAFLNPCLHVLQALARDYGCTIVLSTATQPALTDPDWLPGCALTGVTEIVSDPHALHTAMRRVRYEWAGPLDDRAVAERMLARPQVLTVVNTRRHARELFALIRGNPGAFHLSAAMTPAHRTQVLADIRSALDKGQPCRVVATQVVECGVDVDFPVVFRSLAGLDSIIQAGGRCNRSGGRNDAVVTVFSAPGHPVPSLWTNHANLARQVLAGAFAADPAAPEAVAWYFKNLFRDENRDVHGICRLLEATKQMAFAFRSAAQAFQLIEGGQVDVTIPRTAQAQDLIRRLEAEGPHPALLRDLHPHTVQIRPAQAKALGNALRLVAERVWVLDAAAYDGEMGVRG</sequence>
<dbReference type="InterPro" id="IPR014001">
    <property type="entry name" value="Helicase_ATP-bd"/>
</dbReference>
<dbReference type="Pfam" id="PF00270">
    <property type="entry name" value="DEAD"/>
    <property type="match status" value="1"/>
</dbReference>
<dbReference type="InterPro" id="IPR054712">
    <property type="entry name" value="Cas3-like_dom"/>
</dbReference>
<organism evidence="8 9">
    <name type="scientific">Magnetospirillum aberrantis SpK</name>
    <dbReference type="NCBI Taxonomy" id="908842"/>
    <lineage>
        <taxon>Bacteria</taxon>
        <taxon>Pseudomonadati</taxon>
        <taxon>Pseudomonadota</taxon>
        <taxon>Alphaproteobacteria</taxon>
        <taxon>Rhodospirillales</taxon>
        <taxon>Rhodospirillaceae</taxon>
        <taxon>Magnetospirillum</taxon>
    </lineage>
</organism>
<dbReference type="GO" id="GO:0004386">
    <property type="term" value="F:helicase activity"/>
    <property type="evidence" value="ECO:0007669"/>
    <property type="project" value="UniProtKB-KW"/>
</dbReference>
<dbReference type="CDD" id="cd17930">
    <property type="entry name" value="DEXHc_cas3"/>
    <property type="match status" value="1"/>
</dbReference>
<dbReference type="InterPro" id="IPR027417">
    <property type="entry name" value="P-loop_NTPase"/>
</dbReference>
<protein>
    <submittedName>
        <fullName evidence="8">CRISPR-associated helicase Cas3</fullName>
    </submittedName>
</protein>
<dbReference type="PROSITE" id="PS51643">
    <property type="entry name" value="HD_CAS3"/>
    <property type="match status" value="1"/>
</dbReference>
<dbReference type="InterPro" id="IPR011545">
    <property type="entry name" value="DEAD/DEAH_box_helicase_dom"/>
</dbReference>
<evidence type="ECO:0000259" key="6">
    <source>
        <dbReference type="PROSITE" id="PS51192"/>
    </source>
</evidence>
<keyword evidence="3" id="KW-0347">Helicase</keyword>
<keyword evidence="9" id="KW-1185">Reference proteome</keyword>
<gene>
    <name evidence="8" type="primary">cas3</name>
    <name evidence="8" type="ORF">G4223_05395</name>
</gene>
<dbReference type="Proteomes" id="UP000480684">
    <property type="component" value="Unassembled WGS sequence"/>
</dbReference>
<dbReference type="GO" id="GO:0051607">
    <property type="term" value="P:defense response to virus"/>
    <property type="evidence" value="ECO:0007669"/>
    <property type="project" value="UniProtKB-KW"/>
</dbReference>
<dbReference type="NCBIfam" id="TIGR01587">
    <property type="entry name" value="cas3_core"/>
    <property type="match status" value="1"/>
</dbReference>
<dbReference type="PROSITE" id="PS51192">
    <property type="entry name" value="HELICASE_ATP_BIND_1"/>
    <property type="match status" value="1"/>
</dbReference>
<dbReference type="Gene3D" id="3.40.50.300">
    <property type="entry name" value="P-loop containing nucleotide triphosphate hydrolases"/>
    <property type="match status" value="2"/>
</dbReference>
<proteinExistence type="predicted"/>
<evidence type="ECO:0000256" key="3">
    <source>
        <dbReference type="ARBA" id="ARBA00022806"/>
    </source>
</evidence>
<accession>A0A7C9QT97</accession>
<keyword evidence="1" id="KW-0547">Nucleotide-binding</keyword>